<dbReference type="Pfam" id="PF17921">
    <property type="entry name" value="Integrase_H2C2"/>
    <property type="match status" value="1"/>
</dbReference>
<dbReference type="InterPro" id="IPR041588">
    <property type="entry name" value="Integrase_H2C2"/>
</dbReference>
<dbReference type="GO" id="GO:0003964">
    <property type="term" value="F:RNA-directed DNA polymerase activity"/>
    <property type="evidence" value="ECO:0007669"/>
    <property type="project" value="UniProtKB-KW"/>
</dbReference>
<keyword evidence="10" id="KW-0233">DNA recombination</keyword>
<keyword evidence="2" id="KW-0479">Metal-binding</keyword>
<dbReference type="EMBL" id="BQNB010014687">
    <property type="protein sequence ID" value="GJT31209.1"/>
    <property type="molecule type" value="Genomic_DNA"/>
</dbReference>
<name>A0ABQ5D321_9ASTR</name>
<dbReference type="InterPro" id="IPR050951">
    <property type="entry name" value="Retrovirus_Pol_polyprotein"/>
</dbReference>
<dbReference type="Pfam" id="PF03732">
    <property type="entry name" value="Retrotrans_gag"/>
    <property type="match status" value="1"/>
</dbReference>
<dbReference type="Proteomes" id="UP001151760">
    <property type="component" value="Unassembled WGS sequence"/>
</dbReference>
<dbReference type="Gene3D" id="3.10.10.10">
    <property type="entry name" value="HIV Type 1 Reverse Transcriptase, subunit A, domain 1"/>
    <property type="match status" value="1"/>
</dbReference>
<reference evidence="13" key="2">
    <citation type="submission" date="2022-01" db="EMBL/GenBank/DDBJ databases">
        <authorList>
            <person name="Yamashiro T."/>
            <person name="Shiraishi A."/>
            <person name="Satake H."/>
            <person name="Nakayama K."/>
        </authorList>
    </citation>
    <scope>NUCLEOTIDE SEQUENCE</scope>
</reference>
<dbReference type="Pfam" id="PF17919">
    <property type="entry name" value="RT_RNaseH_2"/>
    <property type="match status" value="1"/>
</dbReference>
<evidence type="ECO:0000259" key="12">
    <source>
        <dbReference type="PROSITE" id="PS50878"/>
    </source>
</evidence>
<evidence type="ECO:0000256" key="8">
    <source>
        <dbReference type="ARBA" id="ARBA00022932"/>
    </source>
</evidence>
<evidence type="ECO:0000256" key="3">
    <source>
        <dbReference type="ARBA" id="ARBA00022750"/>
    </source>
</evidence>
<dbReference type="Gene3D" id="1.10.340.70">
    <property type="match status" value="1"/>
</dbReference>
<evidence type="ECO:0000256" key="10">
    <source>
        <dbReference type="ARBA" id="ARBA00023172"/>
    </source>
</evidence>
<proteinExistence type="predicted"/>
<dbReference type="Pfam" id="PF00078">
    <property type="entry name" value="RVT_1"/>
    <property type="match status" value="1"/>
</dbReference>
<dbReference type="InterPro" id="IPR043502">
    <property type="entry name" value="DNA/RNA_pol_sf"/>
</dbReference>
<evidence type="ECO:0000256" key="1">
    <source>
        <dbReference type="ARBA" id="ARBA00022670"/>
    </source>
</evidence>
<evidence type="ECO:0000313" key="14">
    <source>
        <dbReference type="Proteomes" id="UP001151760"/>
    </source>
</evidence>
<keyword evidence="4" id="KW-0378">Hydrolase</keyword>
<feature type="domain" description="Reverse transcriptase" evidence="12">
    <location>
        <begin position="268"/>
        <end position="469"/>
    </location>
</feature>
<dbReference type="InterPro" id="IPR041577">
    <property type="entry name" value="RT_RNaseH_2"/>
</dbReference>
<evidence type="ECO:0000313" key="13">
    <source>
        <dbReference type="EMBL" id="GJT31209.1"/>
    </source>
</evidence>
<dbReference type="InterPro" id="IPR005162">
    <property type="entry name" value="Retrotrans_gag_dom"/>
</dbReference>
<dbReference type="InterPro" id="IPR043128">
    <property type="entry name" value="Rev_trsase/Diguanyl_cyclase"/>
</dbReference>
<keyword evidence="3" id="KW-0064">Aspartyl protease</keyword>
<sequence>MVSTCMDDATKQFINEAIQEAITAAMIAIQQRIDGVCSMVTMSRDGFIGVISSFILDNVAENQKVKIASIHLYDKALDWHRNFERRHGLEVTWERYSEEVLNRFGAVVKDPTANLKNLRKTSTIKVYQDQFDALLSKVDITESQAISMFLGGMSTDIAMMVRMFKPRTLTDTYCLVNLQEVANESRTKSNQYIQVIEMLLALVLVVMVEMFVLEVLATPDEEGEELIREECLAEEISHTEIQELLEEFDDVFVVPKCLPLNGSLDHRIPLKEGVTAVNIKPYRYPPVQKDTIEAMVKELLDSGMIGQSNSAFSSPIVMVKNVADRVLHRFPCLHLLLHREELIDELYGSKVFLKLDLRSGYHQIRMSDEDIYKTDFKTHDGHYEFLVMPFGLTNAPSTFQALMNNIFRPFLRKFTLVFLDDILVYSSSIEDHVQHLRQVLKVMRKHTLYAKMSKCVFGTTQVEYLGQVISQDGVATDPTRKFIKGYALITQPLTTLLKNNAFNWNDQATESFHALQQAMVQSLVLALPNFEKEFIIETDASGYGGTSKNSKYTWSANELRRKGKLVVVNDEQLRLKLISHFHDSPTGGHSSMQATMKRLAAYFYWKGLKKMVKQQIHLFDICQRNKPGLSVYPGLLQPLQILNKVWQDISMDFIEALPIHPFTAVHVAQAFLDNVYKLHGLPSTIMSDRDKARERVIAMLKLYLKAAQDKMKAYADKKRSDKESAVGNLVYLKVQPYRQLTLRVHKQHKLFTKFFGPFKVLQKVEKVAYKLELPSTTQIHLVFHVSQLKKCHSTDLSMGSLPLCDSEGSLAVIPYKILDRKLAKQGTRVVIYGMI</sequence>
<dbReference type="CDD" id="cd01647">
    <property type="entry name" value="RT_LTR"/>
    <property type="match status" value="1"/>
</dbReference>
<evidence type="ECO:0000256" key="5">
    <source>
        <dbReference type="ARBA" id="ARBA00022842"/>
    </source>
</evidence>
<dbReference type="Pfam" id="PF24626">
    <property type="entry name" value="SH3_Tf2-1"/>
    <property type="match status" value="1"/>
</dbReference>
<keyword evidence="9" id="KW-0238">DNA-binding</keyword>
<dbReference type="Gene3D" id="3.30.70.270">
    <property type="match status" value="2"/>
</dbReference>
<comment type="caution">
    <text evidence="13">The sequence shown here is derived from an EMBL/GenBank/DDBJ whole genome shotgun (WGS) entry which is preliminary data.</text>
</comment>
<keyword evidence="6" id="KW-0229">DNA integration</keyword>
<dbReference type="PANTHER" id="PTHR37984">
    <property type="entry name" value="PROTEIN CBG26694"/>
    <property type="match status" value="1"/>
</dbReference>
<keyword evidence="8" id="KW-0239">DNA-directed DNA polymerase</keyword>
<evidence type="ECO:0000256" key="6">
    <source>
        <dbReference type="ARBA" id="ARBA00022908"/>
    </source>
</evidence>
<evidence type="ECO:0000256" key="2">
    <source>
        <dbReference type="ARBA" id="ARBA00022723"/>
    </source>
</evidence>
<evidence type="ECO:0000256" key="9">
    <source>
        <dbReference type="ARBA" id="ARBA00023125"/>
    </source>
</evidence>
<evidence type="ECO:0000256" key="7">
    <source>
        <dbReference type="ARBA" id="ARBA00022918"/>
    </source>
</evidence>
<dbReference type="PANTHER" id="PTHR37984:SF5">
    <property type="entry name" value="PROTEIN NYNRIN-LIKE"/>
    <property type="match status" value="1"/>
</dbReference>
<dbReference type="InterPro" id="IPR000477">
    <property type="entry name" value="RT_dom"/>
</dbReference>
<evidence type="ECO:0000256" key="11">
    <source>
        <dbReference type="ARBA" id="ARBA00023268"/>
    </source>
</evidence>
<dbReference type="PROSITE" id="PS50878">
    <property type="entry name" value="RT_POL"/>
    <property type="match status" value="1"/>
</dbReference>
<keyword evidence="8" id="KW-0808">Transferase</keyword>
<keyword evidence="11" id="KW-0511">Multifunctional enzyme</keyword>
<keyword evidence="5" id="KW-0460">Magnesium</keyword>
<dbReference type="SUPFAM" id="SSF56672">
    <property type="entry name" value="DNA/RNA polymerases"/>
    <property type="match status" value="1"/>
</dbReference>
<protein>
    <submittedName>
        <fullName evidence="13">Reverse transcriptase</fullName>
    </submittedName>
</protein>
<reference evidence="13" key="1">
    <citation type="journal article" date="2022" name="Int. J. Mol. Sci.">
        <title>Draft Genome of Tanacetum Coccineum: Genomic Comparison of Closely Related Tanacetum-Family Plants.</title>
        <authorList>
            <person name="Yamashiro T."/>
            <person name="Shiraishi A."/>
            <person name="Nakayama K."/>
            <person name="Satake H."/>
        </authorList>
    </citation>
    <scope>NUCLEOTIDE SEQUENCE</scope>
</reference>
<keyword evidence="14" id="KW-1185">Reference proteome</keyword>
<accession>A0ABQ5D321</accession>
<keyword evidence="1" id="KW-0645">Protease</keyword>
<evidence type="ECO:0000256" key="4">
    <source>
        <dbReference type="ARBA" id="ARBA00022801"/>
    </source>
</evidence>
<gene>
    <name evidence="13" type="ORF">Tco_0911484</name>
</gene>
<dbReference type="InterPro" id="IPR056924">
    <property type="entry name" value="SH3_Tf2-1"/>
</dbReference>
<organism evidence="13 14">
    <name type="scientific">Tanacetum coccineum</name>
    <dbReference type="NCBI Taxonomy" id="301880"/>
    <lineage>
        <taxon>Eukaryota</taxon>
        <taxon>Viridiplantae</taxon>
        <taxon>Streptophyta</taxon>
        <taxon>Embryophyta</taxon>
        <taxon>Tracheophyta</taxon>
        <taxon>Spermatophyta</taxon>
        <taxon>Magnoliopsida</taxon>
        <taxon>eudicotyledons</taxon>
        <taxon>Gunneridae</taxon>
        <taxon>Pentapetalae</taxon>
        <taxon>asterids</taxon>
        <taxon>campanulids</taxon>
        <taxon>Asterales</taxon>
        <taxon>Asteraceae</taxon>
        <taxon>Asteroideae</taxon>
        <taxon>Anthemideae</taxon>
        <taxon>Anthemidinae</taxon>
        <taxon>Tanacetum</taxon>
    </lineage>
</organism>
<keyword evidence="7 13" id="KW-0695">RNA-directed DNA polymerase</keyword>
<keyword evidence="8" id="KW-0548">Nucleotidyltransferase</keyword>